<evidence type="ECO:0000313" key="2">
    <source>
        <dbReference type="EMBL" id="RMI12637.1"/>
    </source>
</evidence>
<reference evidence="2 3" key="1">
    <citation type="submission" date="2018-10" db="EMBL/GenBank/DDBJ databases">
        <title>Isolation, diversity and antifungal activity of actinobacteria from wheat.</title>
        <authorList>
            <person name="Han C."/>
        </authorList>
    </citation>
    <scope>NUCLEOTIDE SEQUENCE [LARGE SCALE GENOMIC DNA]</scope>
    <source>
        <strain evidence="2 3">NEAU-YY56</strain>
    </source>
</reference>
<organism evidence="2 3">
    <name type="scientific">Cellulomonas triticagri</name>
    <dbReference type="NCBI Taxonomy" id="2483352"/>
    <lineage>
        <taxon>Bacteria</taxon>
        <taxon>Bacillati</taxon>
        <taxon>Actinomycetota</taxon>
        <taxon>Actinomycetes</taxon>
        <taxon>Micrococcales</taxon>
        <taxon>Cellulomonadaceae</taxon>
        <taxon>Cellulomonas</taxon>
    </lineage>
</organism>
<dbReference type="InterPro" id="IPR029058">
    <property type="entry name" value="AB_hydrolase_fold"/>
</dbReference>
<dbReference type="Proteomes" id="UP000269289">
    <property type="component" value="Unassembled WGS sequence"/>
</dbReference>
<gene>
    <name evidence="2" type="ORF">EBM89_07890</name>
</gene>
<accession>A0A3M2JF43</accession>
<proteinExistence type="predicted"/>
<dbReference type="GO" id="GO:0016787">
    <property type="term" value="F:hydrolase activity"/>
    <property type="evidence" value="ECO:0007669"/>
    <property type="project" value="UniProtKB-KW"/>
</dbReference>
<protein>
    <submittedName>
        <fullName evidence="2">Alpha/beta hydrolase</fullName>
    </submittedName>
</protein>
<feature type="domain" description="KANL3/Tex30 alpha/beta hydrolase-like" evidence="1">
    <location>
        <begin position="20"/>
        <end position="157"/>
    </location>
</feature>
<dbReference type="OrthoDB" id="652634at2"/>
<evidence type="ECO:0000259" key="1">
    <source>
        <dbReference type="Pfam" id="PF20408"/>
    </source>
</evidence>
<comment type="caution">
    <text evidence="2">The sequence shown here is derived from an EMBL/GenBank/DDBJ whole genome shotgun (WGS) entry which is preliminary data.</text>
</comment>
<dbReference type="EMBL" id="RFFI01000033">
    <property type="protein sequence ID" value="RMI12637.1"/>
    <property type="molecule type" value="Genomic_DNA"/>
</dbReference>
<dbReference type="PANTHER" id="PTHR13136">
    <property type="entry name" value="TESTIS DEVELOPMENT PROTEIN PRTD"/>
    <property type="match status" value="1"/>
</dbReference>
<dbReference type="Pfam" id="PF20408">
    <property type="entry name" value="Abhydrolase_11"/>
    <property type="match status" value="1"/>
</dbReference>
<dbReference type="Gene3D" id="3.40.50.1820">
    <property type="entry name" value="alpha/beta hydrolase"/>
    <property type="match status" value="1"/>
</dbReference>
<dbReference type="SUPFAM" id="SSF53474">
    <property type="entry name" value="alpha/beta-Hydrolases"/>
    <property type="match status" value="1"/>
</dbReference>
<dbReference type="PANTHER" id="PTHR13136:SF11">
    <property type="entry name" value="TESTIS-EXPRESSED PROTEIN 30"/>
    <property type="match status" value="1"/>
</dbReference>
<keyword evidence="2" id="KW-0378">Hydrolase</keyword>
<dbReference type="AlphaFoldDB" id="A0A3M2JF43"/>
<dbReference type="InterPro" id="IPR026555">
    <property type="entry name" value="NSL3/Tex30"/>
</dbReference>
<dbReference type="InterPro" id="IPR046879">
    <property type="entry name" value="KANL3/Tex30_Abhydrolase"/>
</dbReference>
<evidence type="ECO:0000313" key="3">
    <source>
        <dbReference type="Proteomes" id="UP000269289"/>
    </source>
</evidence>
<keyword evidence="3" id="KW-1185">Reference proteome</keyword>
<name>A0A3M2JF43_9CELL</name>
<sequence length="196" mass="19595">MLLPEGASTGPDGRAVLPGALVLGHGAGGGIDAPDLVAVSAVALDLGLGVVLVEQPYRVAGKRIGPRGAALDTAWEAVVAHLRAHVLDAPLVTGGRSAGARTACRTAAATGSAAVLCLAFPTQPAGRPDLPSRLPELDAVAVPTLVVQGATDPFGVPPAAPHREVEVVAGDHALKKDVPAVAAAVRDWLGRTLPRA</sequence>